<reference evidence="4" key="1">
    <citation type="submission" date="2020-04" db="EMBL/GenBank/DDBJ databases">
        <authorList>
            <person name="Kittiwongwattana C."/>
        </authorList>
    </citation>
    <scope>NUCLEOTIDE SEQUENCE [LARGE SCALE GENOMIC DNA]</scope>
    <source>
        <strain evidence="4">1310</strain>
    </source>
</reference>
<proteinExistence type="inferred from homology"/>
<dbReference type="InterPro" id="IPR035959">
    <property type="entry name" value="RutC-like_sf"/>
</dbReference>
<feature type="signal peptide" evidence="2">
    <location>
        <begin position="1"/>
        <end position="18"/>
    </location>
</feature>
<dbReference type="PANTHER" id="PTHR11803:SF58">
    <property type="entry name" value="PROTEIN HMF1-RELATED"/>
    <property type="match status" value="1"/>
</dbReference>
<dbReference type="PANTHER" id="PTHR11803">
    <property type="entry name" value="2-IMINOBUTANOATE/2-IMINOPROPANOATE DEAMINASE RIDA"/>
    <property type="match status" value="1"/>
</dbReference>
<dbReference type="GO" id="GO:0005829">
    <property type="term" value="C:cytosol"/>
    <property type="evidence" value="ECO:0007669"/>
    <property type="project" value="TreeGrafter"/>
</dbReference>
<dbReference type="EMBL" id="CP051205">
    <property type="protein sequence ID" value="QJB31639.1"/>
    <property type="molecule type" value="Genomic_DNA"/>
</dbReference>
<sequence length="160" mass="17649">MSKIAVLFFLITCLLVYTGCKTSNSAGKQTTKKTGPVKEKWHWNNPKKQDEVAGYAQVVKVGNTIYVSGIPTKDLSPEGIARVYKALEKCLNAFGASSQNVVKETLYTTDIETVKTNATVRKEFYKGDFPAATWMQVSRLYEAEATLEIDMIAVLAGGNR</sequence>
<evidence type="ECO:0000313" key="3">
    <source>
        <dbReference type="EMBL" id="QJB31639.1"/>
    </source>
</evidence>
<organism evidence="3 4">
    <name type="scientific">Chitinophaga oryzae</name>
    <dbReference type="NCBI Taxonomy" id="2725414"/>
    <lineage>
        <taxon>Bacteria</taxon>
        <taxon>Pseudomonadati</taxon>
        <taxon>Bacteroidota</taxon>
        <taxon>Chitinophagia</taxon>
        <taxon>Chitinophagales</taxon>
        <taxon>Chitinophagaceae</taxon>
        <taxon>Chitinophaga</taxon>
    </lineage>
</organism>
<evidence type="ECO:0000256" key="1">
    <source>
        <dbReference type="ARBA" id="ARBA00010552"/>
    </source>
</evidence>
<dbReference type="SUPFAM" id="SSF55298">
    <property type="entry name" value="YjgF-like"/>
    <property type="match status" value="1"/>
</dbReference>
<protein>
    <submittedName>
        <fullName evidence="3">RidA family protein</fullName>
    </submittedName>
</protein>
<dbReference type="GO" id="GO:0019239">
    <property type="term" value="F:deaminase activity"/>
    <property type="evidence" value="ECO:0007669"/>
    <property type="project" value="TreeGrafter"/>
</dbReference>
<dbReference type="Pfam" id="PF01042">
    <property type="entry name" value="Ribonuc_L-PSP"/>
    <property type="match status" value="1"/>
</dbReference>
<evidence type="ECO:0000313" key="4">
    <source>
        <dbReference type="Proteomes" id="UP000502421"/>
    </source>
</evidence>
<dbReference type="AlphaFoldDB" id="A0AAE6ZHP0"/>
<gene>
    <name evidence="3" type="ORF">HF329_10080</name>
</gene>
<comment type="similarity">
    <text evidence="1">Belongs to the RutC family.</text>
</comment>
<name>A0AAE6ZHP0_9BACT</name>
<dbReference type="RefSeq" id="WP_168803897.1">
    <property type="nucleotide sequence ID" value="NZ_CP051205.1"/>
</dbReference>
<dbReference type="CDD" id="cd00448">
    <property type="entry name" value="YjgF_YER057c_UK114_family"/>
    <property type="match status" value="1"/>
</dbReference>
<evidence type="ECO:0000256" key="2">
    <source>
        <dbReference type="SAM" id="SignalP"/>
    </source>
</evidence>
<dbReference type="Gene3D" id="3.30.1330.40">
    <property type="entry name" value="RutC-like"/>
    <property type="match status" value="1"/>
</dbReference>
<dbReference type="InterPro" id="IPR006175">
    <property type="entry name" value="YjgF/YER057c/UK114"/>
</dbReference>
<dbReference type="Proteomes" id="UP000502421">
    <property type="component" value="Chromosome"/>
</dbReference>
<dbReference type="KEGG" id="coy:HF329_10080"/>
<accession>A0AAE6ZHP0</accession>
<keyword evidence="2" id="KW-0732">Signal</keyword>
<feature type="chain" id="PRO_5042250534" evidence="2">
    <location>
        <begin position="19"/>
        <end position="160"/>
    </location>
</feature>